<dbReference type="InterPro" id="IPR038071">
    <property type="entry name" value="UROD/MetE-like_sf"/>
</dbReference>
<reference evidence="1" key="1">
    <citation type="submission" date="2019-03" db="EMBL/GenBank/DDBJ databases">
        <title>Lake Tanganyika Metagenome-Assembled Genomes (MAGs).</title>
        <authorList>
            <person name="Tran P."/>
        </authorList>
    </citation>
    <scope>NUCLEOTIDE SEQUENCE</scope>
    <source>
        <strain evidence="1">K_DeepCast_65m_m2_066</strain>
    </source>
</reference>
<dbReference type="EMBL" id="VGLS01001120">
    <property type="protein sequence ID" value="MBM3226945.1"/>
    <property type="molecule type" value="Genomic_DNA"/>
</dbReference>
<name>A0A937W857_UNCTE</name>
<comment type="caution">
    <text evidence="1">The sequence shown here is derived from an EMBL/GenBank/DDBJ whole genome shotgun (WGS) entry which is preliminary data.</text>
</comment>
<organism evidence="1 2">
    <name type="scientific">Tectimicrobiota bacterium</name>
    <dbReference type="NCBI Taxonomy" id="2528274"/>
    <lineage>
        <taxon>Bacteria</taxon>
        <taxon>Pseudomonadati</taxon>
        <taxon>Nitrospinota/Tectimicrobiota group</taxon>
        <taxon>Candidatus Tectimicrobiota</taxon>
    </lineage>
</organism>
<dbReference type="Gene3D" id="3.20.20.210">
    <property type="match status" value="1"/>
</dbReference>
<evidence type="ECO:0000313" key="2">
    <source>
        <dbReference type="Proteomes" id="UP000712673"/>
    </source>
</evidence>
<dbReference type="Proteomes" id="UP000712673">
    <property type="component" value="Unassembled WGS sequence"/>
</dbReference>
<proteinExistence type="predicted"/>
<accession>A0A937W857</accession>
<gene>
    <name evidence="1" type="ORF">FJZ47_24530</name>
</gene>
<evidence type="ECO:0000313" key="1">
    <source>
        <dbReference type="EMBL" id="MBM3226945.1"/>
    </source>
</evidence>
<sequence length="76" mass="8304">MKTSSNRTAVVEHPETIAERLMQFAQVVGKERVMAGAGCGFAQGGLYQRQHPTVMWAKCAALVEGARLASARLWRS</sequence>
<protein>
    <submittedName>
        <fullName evidence="1">Uncharacterized protein</fullName>
    </submittedName>
</protein>
<dbReference type="SUPFAM" id="SSF51726">
    <property type="entry name" value="UROD/MetE-like"/>
    <property type="match status" value="1"/>
</dbReference>
<dbReference type="AlphaFoldDB" id="A0A937W857"/>